<dbReference type="InterPro" id="IPR016161">
    <property type="entry name" value="Ald_DH/histidinol_DH"/>
</dbReference>
<evidence type="ECO:0000256" key="5">
    <source>
        <dbReference type="ARBA" id="ARBA00023002"/>
    </source>
</evidence>
<dbReference type="EMBL" id="JACMSC010000005">
    <property type="protein sequence ID" value="KAG6521856.1"/>
    <property type="molecule type" value="Genomic_DNA"/>
</dbReference>
<evidence type="ECO:0000313" key="11">
    <source>
        <dbReference type="Proteomes" id="UP000734854"/>
    </source>
</evidence>
<dbReference type="Pfam" id="PF10189">
    <property type="entry name" value="Ints3_N"/>
    <property type="match status" value="1"/>
</dbReference>
<dbReference type="Proteomes" id="UP000734854">
    <property type="component" value="Unassembled WGS sequence"/>
</dbReference>
<name>A0A8J5HXE0_ZINOF</name>
<dbReference type="InterPro" id="IPR019333">
    <property type="entry name" value="INTS3_N"/>
</dbReference>
<dbReference type="FunFam" id="3.40.605.10:FF:000026">
    <property type="entry name" value="Aldehyde dehydrogenase, putative"/>
    <property type="match status" value="1"/>
</dbReference>
<comment type="pathway">
    <text evidence="1">Amino-acid degradation; 4-aminobutanoate degradation.</text>
</comment>
<evidence type="ECO:0000256" key="6">
    <source>
        <dbReference type="ARBA" id="ARBA00030806"/>
    </source>
</evidence>
<protein>
    <recommendedName>
        <fullName evidence="4">Succinate-semialdehyde dehydrogenase, mitochondrial</fullName>
        <ecNumber evidence="3">1.2.1.24</ecNumber>
    </recommendedName>
    <alternativeName>
        <fullName evidence="6">NAD(+)-dependent succinic semialdehyde dehydrogenase</fullName>
    </alternativeName>
</protein>
<dbReference type="PANTHER" id="PTHR13587">
    <property type="entry name" value="INTEGRATOR COMPLEX SUBUNIT 3"/>
    <property type="match status" value="1"/>
</dbReference>
<dbReference type="PANTHER" id="PTHR13587:SF7">
    <property type="entry name" value="INTEGRATOR COMPLEX SUBUNIT 3"/>
    <property type="match status" value="1"/>
</dbReference>
<dbReference type="Gene3D" id="3.40.605.10">
    <property type="entry name" value="Aldehyde Dehydrogenase, Chain A, domain 1"/>
    <property type="match status" value="1"/>
</dbReference>
<dbReference type="Gene3D" id="3.40.309.10">
    <property type="entry name" value="Aldehyde Dehydrogenase, Chain A, domain 2"/>
    <property type="match status" value="1"/>
</dbReference>
<reference evidence="10 11" key="1">
    <citation type="submission" date="2020-08" db="EMBL/GenBank/DDBJ databases">
        <title>Plant Genome Project.</title>
        <authorList>
            <person name="Zhang R.-G."/>
        </authorList>
    </citation>
    <scope>NUCLEOTIDE SEQUENCE [LARGE SCALE GENOMIC DNA]</scope>
    <source>
        <tissue evidence="10">Rhizome</tissue>
    </source>
</reference>
<evidence type="ECO:0000256" key="3">
    <source>
        <dbReference type="ARBA" id="ARBA00013051"/>
    </source>
</evidence>
<feature type="domain" description="Integrator complex subunit 3 N-terminal" evidence="8">
    <location>
        <begin position="46"/>
        <end position="417"/>
    </location>
</feature>
<dbReference type="GO" id="GO:0004777">
    <property type="term" value="F:succinate-semialdehyde dehydrogenase (NAD+) activity"/>
    <property type="evidence" value="ECO:0007669"/>
    <property type="project" value="UniProtKB-EC"/>
</dbReference>
<keyword evidence="5" id="KW-0560">Oxidoreductase</keyword>
<organism evidence="10 11">
    <name type="scientific">Zingiber officinale</name>
    <name type="common">Ginger</name>
    <name type="synonym">Amomum zingiber</name>
    <dbReference type="NCBI Taxonomy" id="94328"/>
    <lineage>
        <taxon>Eukaryota</taxon>
        <taxon>Viridiplantae</taxon>
        <taxon>Streptophyta</taxon>
        <taxon>Embryophyta</taxon>
        <taxon>Tracheophyta</taxon>
        <taxon>Spermatophyta</taxon>
        <taxon>Magnoliopsida</taxon>
        <taxon>Liliopsida</taxon>
        <taxon>Zingiberales</taxon>
        <taxon>Zingiberaceae</taxon>
        <taxon>Zingiber</taxon>
    </lineage>
</organism>
<evidence type="ECO:0000256" key="4">
    <source>
        <dbReference type="ARBA" id="ARBA00019842"/>
    </source>
</evidence>
<accession>A0A8J5HXE0</accession>
<comment type="similarity">
    <text evidence="2">Belongs to the aldehyde dehydrogenase family.</text>
</comment>
<proteinExistence type="inferred from homology"/>
<dbReference type="EC" id="1.2.1.24" evidence="3"/>
<dbReference type="InterPro" id="IPR016162">
    <property type="entry name" value="Ald_DH_N"/>
</dbReference>
<evidence type="ECO:0000313" key="9">
    <source>
        <dbReference type="EMBL" id="KAG6518962.1"/>
    </source>
</evidence>
<dbReference type="Pfam" id="PF00171">
    <property type="entry name" value="Aldedh"/>
    <property type="match status" value="1"/>
</dbReference>
<evidence type="ECO:0000259" key="7">
    <source>
        <dbReference type="Pfam" id="PF00171"/>
    </source>
</evidence>
<feature type="domain" description="Aldehyde dehydrogenase" evidence="7">
    <location>
        <begin position="444"/>
        <end position="630"/>
    </location>
</feature>
<evidence type="ECO:0000256" key="1">
    <source>
        <dbReference type="ARBA" id="ARBA00005176"/>
    </source>
</evidence>
<dbReference type="GO" id="GO:0005737">
    <property type="term" value="C:cytoplasm"/>
    <property type="evidence" value="ECO:0007669"/>
    <property type="project" value="TreeGrafter"/>
</dbReference>
<evidence type="ECO:0000259" key="8">
    <source>
        <dbReference type="Pfam" id="PF10189"/>
    </source>
</evidence>
<gene>
    <name evidence="10" type="ORF">ZIOFF_018989</name>
    <name evidence="9" type="ORF">ZIOFF_022448</name>
</gene>
<sequence length="707" mass="80956">MCPERLLRTVPHEAENPIEKSLREAFLLLQDQLKPPFPLTIPFPPEYSQLNHAIAFGILAQPHLAKVHLTHLHSIVVDGYEIFTSILLKLCNESFSRLLEVPKCQLLWVCSMLIHVSAEKIETLFISLMRQITGGDFSESNLWLSVEVLKILSNNWDWLVEEPIVLSSALYVYLRLLADHFRLGGSFKLEELKRMEIDFCVKALREHFQLSMHIGRDLVRILQDVTYIPEFKDIWKDLLFDPKSFQVSEFSSLSNLYWRRTPSHFFLLRISPQMESQLRFLLTFVKWGSQKRYQTWFVKKHLYWPGSESMISDIVRFICCVHHPSNEIIHSNVISRWAVIGWLLKSCRRNYYEANAKLALFYDWLFFDEKIDNIMNIEPAMLLMVNSVPQYVDITHMLLEFLFLLVDNYDVHHREMLAGSRSGKGSTRSFQHYICVAIKRLMKMKHLLTFDGIYDKFASAFAKAVQALEVGNGLIETTVQGPLINEAALEKVESLVKDATGKGADVLVGGRRHSLGRTFYEPTVLGNVNNEMLISSQEVFGPVAPLLRFKTEEEAIQIANDTNAGLAAYIFTRSMPRSWRVSEALEYGLVGVNEGLISTEVAPFGGFKQSGLGREGSKYGIDEYLEIKIISSSSLNLEFRSCKRVSILHHGFLDSSNAISLGKYFRIQCDFIPPAPPLTDPDFVLKEHPPFKISKCRPEICLIHPSS</sequence>
<dbReference type="SUPFAM" id="SSF53720">
    <property type="entry name" value="ALDH-like"/>
    <property type="match status" value="1"/>
</dbReference>
<dbReference type="AlphaFoldDB" id="A0A8J5HXE0"/>
<dbReference type="InterPro" id="IPR045334">
    <property type="entry name" value="INTS3"/>
</dbReference>
<evidence type="ECO:0000313" key="10">
    <source>
        <dbReference type="EMBL" id="KAG6521856.1"/>
    </source>
</evidence>
<dbReference type="InterPro" id="IPR015590">
    <property type="entry name" value="Aldehyde_DH_dom"/>
</dbReference>
<dbReference type="EMBL" id="JACMSC010000006">
    <property type="protein sequence ID" value="KAG6518962.1"/>
    <property type="molecule type" value="Genomic_DNA"/>
</dbReference>
<dbReference type="FunFam" id="3.40.309.10:FF:000004">
    <property type="entry name" value="Succinate-semialdehyde dehydrogenase I"/>
    <property type="match status" value="1"/>
</dbReference>
<dbReference type="InterPro" id="IPR016163">
    <property type="entry name" value="Ald_DH_C"/>
</dbReference>
<comment type="caution">
    <text evidence="10">The sequence shown here is derived from an EMBL/GenBank/DDBJ whole genome shotgun (WGS) entry which is preliminary data.</text>
</comment>
<evidence type="ECO:0000256" key="2">
    <source>
        <dbReference type="ARBA" id="ARBA00009986"/>
    </source>
</evidence>
<keyword evidence="11" id="KW-1185">Reference proteome</keyword>